<name>A0A0L0DUP7_THETB</name>
<evidence type="ECO:0000313" key="4">
    <source>
        <dbReference type="EMBL" id="KNC55213.1"/>
    </source>
</evidence>
<keyword evidence="5" id="KW-1185">Reference proteome</keyword>
<dbReference type="InterPro" id="IPR000571">
    <property type="entry name" value="Znf_CCCH"/>
</dbReference>
<organism evidence="4 5">
    <name type="scientific">Thecamonas trahens ATCC 50062</name>
    <dbReference type="NCBI Taxonomy" id="461836"/>
    <lineage>
        <taxon>Eukaryota</taxon>
        <taxon>Apusozoa</taxon>
        <taxon>Apusomonadida</taxon>
        <taxon>Apusomonadidae</taxon>
        <taxon>Thecamonas</taxon>
    </lineage>
</organism>
<dbReference type="SUPFAM" id="SSF52540">
    <property type="entry name" value="P-loop containing nucleoside triphosphate hydrolases"/>
    <property type="match status" value="1"/>
</dbReference>
<accession>A0A0L0DUP7</accession>
<keyword evidence="1" id="KW-0863">Zinc-finger</keyword>
<feature type="zinc finger region" description="C3H1-type" evidence="1">
    <location>
        <begin position="466"/>
        <end position="496"/>
    </location>
</feature>
<dbReference type="GO" id="GO:0008270">
    <property type="term" value="F:zinc ion binding"/>
    <property type="evidence" value="ECO:0007669"/>
    <property type="project" value="UniProtKB-KW"/>
</dbReference>
<reference evidence="4 5" key="1">
    <citation type="submission" date="2010-05" db="EMBL/GenBank/DDBJ databases">
        <title>The Genome Sequence of Thecamonas trahens ATCC 50062.</title>
        <authorList>
            <consortium name="The Broad Institute Genome Sequencing Platform"/>
            <person name="Russ C."/>
            <person name="Cuomo C."/>
            <person name="Shea T."/>
            <person name="Young S.K."/>
            <person name="Zeng Q."/>
            <person name="Koehrsen M."/>
            <person name="Haas B."/>
            <person name="Borodovsky M."/>
            <person name="Guigo R."/>
            <person name="Alvarado L."/>
            <person name="Berlin A."/>
            <person name="Bochicchio J."/>
            <person name="Borenstein D."/>
            <person name="Chapman S."/>
            <person name="Chen Z."/>
            <person name="Freedman E."/>
            <person name="Gellesch M."/>
            <person name="Goldberg J."/>
            <person name="Griggs A."/>
            <person name="Gujja S."/>
            <person name="Heilman E."/>
            <person name="Heiman D."/>
            <person name="Hepburn T."/>
            <person name="Howarth C."/>
            <person name="Jen D."/>
            <person name="Larson L."/>
            <person name="Mehta T."/>
            <person name="Park D."/>
            <person name="Pearson M."/>
            <person name="Roberts A."/>
            <person name="Saif S."/>
            <person name="Shenoy N."/>
            <person name="Sisk P."/>
            <person name="Stolte C."/>
            <person name="Sykes S."/>
            <person name="Thomson T."/>
            <person name="Walk T."/>
            <person name="White J."/>
            <person name="Yandava C."/>
            <person name="Burger G."/>
            <person name="Gray M.W."/>
            <person name="Holland P.W.H."/>
            <person name="King N."/>
            <person name="Lang F.B.F."/>
            <person name="Roger A.J."/>
            <person name="Ruiz-Trillo I."/>
            <person name="Lander E."/>
            <person name="Nusbaum C."/>
        </authorList>
    </citation>
    <scope>NUCLEOTIDE SEQUENCE [LARGE SCALE GENOMIC DNA]</scope>
    <source>
        <strain evidence="4 5">ATCC 50062</strain>
    </source>
</reference>
<protein>
    <recommendedName>
        <fullName evidence="3">C3H1-type domain-containing protein</fullName>
    </recommendedName>
</protein>
<dbReference type="Proteomes" id="UP000054408">
    <property type="component" value="Unassembled WGS sequence"/>
</dbReference>
<keyword evidence="1" id="KW-0479">Metal-binding</keyword>
<feature type="domain" description="C3H1-type" evidence="3">
    <location>
        <begin position="466"/>
        <end position="496"/>
    </location>
</feature>
<evidence type="ECO:0000256" key="1">
    <source>
        <dbReference type="PROSITE-ProRule" id="PRU00723"/>
    </source>
</evidence>
<evidence type="ECO:0000259" key="3">
    <source>
        <dbReference type="PROSITE" id="PS50103"/>
    </source>
</evidence>
<dbReference type="PROSITE" id="PS50103">
    <property type="entry name" value="ZF_C3H1"/>
    <property type="match status" value="1"/>
</dbReference>
<feature type="region of interest" description="Disordered" evidence="2">
    <location>
        <begin position="608"/>
        <end position="645"/>
    </location>
</feature>
<dbReference type="GeneID" id="25568961"/>
<dbReference type="EMBL" id="GL349497">
    <property type="protein sequence ID" value="KNC55213.1"/>
    <property type="molecule type" value="Genomic_DNA"/>
</dbReference>
<evidence type="ECO:0000313" key="5">
    <source>
        <dbReference type="Proteomes" id="UP000054408"/>
    </source>
</evidence>
<gene>
    <name evidence="4" type="ORF">AMSG_10837</name>
</gene>
<keyword evidence="1" id="KW-0862">Zinc</keyword>
<sequence length="1341" mass="141352">MSVVQAVANPGNSSGTPAVTAAAAWDDLYPFVTDLVPAMASSNSFSALKRLLTSDLGKALGVTLAPCHLHRYGTADVLVSHPRLLLIVRCGDCGAVTRCLHLANAHAVEALTGVPVEGSDADVCTICSRELGEQAINGACAHAGDESYLVYVHPMVNNRVKRGFHPIDTKRVIPRKYLSPGAGYKACTTPECRFGTKCLYAHARREMGIWGVLGSWPKGSTLFSKPSDIWTMAAGVGQSALELLDPSGANGGSPADNADSACTSAASAASSSSSSVDMDWLSARIHQLLKTTPCGVVELPSLAIELTSSADASRVLATLATKPKNVEDALRTHASALGILVEPQIGRPSLLAERGSMATRAGYMPASRVCSRRDVRNVACLGLHLATHGDMPVFPNWAASHIRRFACLTCYMLPDCAIVDYDKYGAGTTCCPSCGEPWTCLLLAGSSRDGPWIPIRPAPVRDCLPPKRFAMCLSFQPGGPGRCSHSAKCAFSHSKEERNEWNYNRPELDTLIAEVAARCEPPLSDVEIADLICEVCFTLRGVCTSRPPVTDTEKNPYHIAYHRTIMCKQHRVEPHVWQPMLPPSLAHRDTKTILRYPPAHARNEAARASLPYSQAREAARGSTSGSQDSSALARSSTAGAARTTAGTTAPVLTAVAAAAAAPSTLSGSALVATPARYVLPEAALPDLHALAKAALEAEPHSALQTSVHDKLRAALPAALGDAASLEANLPVHTLDTVPLEAIDTFATWLAALFEVNKELVKAPAQLFDLDNYVVLRHNLLLVDEFAARNRAPLPALLSVREVDGRTAYVLKDLAPVDMARAASLTVSGGEVELYMGGQTSPALVSLELGLPALMRAQLSSNEANRTQTRVVVQYRIPFGFLDVAAYAAAHAAIDRLDPRMVFPAPLASGTKSPAGELPAVLTTGLVREQEAVVRGMWQGDNVASSGLPGTGKTRGLVSGSLAMASALRVGVGGGRVVIVARSDEAAEQIVKMLHDHEVPDESLYWIRPPYASRAPRWAAPYTSPLPDDQAGGPTHCMRAIHQLAYMELVVVSPEAGALVEAAKLPNGFASTLVVDDAHSVPEVWILPFLALGDGETRVAMGGTMALQAMLTPIDTSAVLLQAWPKTTVMHLSCLSGMSLLQRVLGGHAARGYGVVATRTGFVAAPPLAAVAELAPWSRRTADELVPDLPRPAIVVHPAEIVPGMQPADLFGPLVQVLEKVAAKVPGLGAKVDINLVVPDVSLGLFLGSALDSSESDEVKQLRKNIQLVGQWLAAPQTACVTVAVISGAAAQVAMLPALLAATTRSLLVLFGESGELGAAHFARIVGSAVGPGKCARRAAVY</sequence>
<dbReference type="RefSeq" id="XP_013753145.1">
    <property type="nucleotide sequence ID" value="XM_013897691.1"/>
</dbReference>
<proteinExistence type="predicted"/>
<feature type="compositionally biased region" description="Low complexity" evidence="2">
    <location>
        <begin position="629"/>
        <end position="645"/>
    </location>
</feature>
<dbReference type="Gene3D" id="3.40.50.300">
    <property type="entry name" value="P-loop containing nucleotide triphosphate hydrolases"/>
    <property type="match status" value="1"/>
</dbReference>
<evidence type="ECO:0000256" key="2">
    <source>
        <dbReference type="SAM" id="MobiDB-lite"/>
    </source>
</evidence>
<dbReference type="InterPro" id="IPR027417">
    <property type="entry name" value="P-loop_NTPase"/>
</dbReference>